<dbReference type="InterPro" id="IPR058031">
    <property type="entry name" value="AAA_lid_NorR"/>
</dbReference>
<dbReference type="InterPro" id="IPR003593">
    <property type="entry name" value="AAA+_ATPase"/>
</dbReference>
<evidence type="ECO:0000259" key="6">
    <source>
        <dbReference type="PROSITE" id="PS50112"/>
    </source>
</evidence>
<dbReference type="InterPro" id="IPR030828">
    <property type="entry name" value="HTH_TyrR"/>
</dbReference>
<dbReference type="Gene3D" id="1.10.10.60">
    <property type="entry name" value="Homeodomain-like"/>
    <property type="match status" value="1"/>
</dbReference>
<dbReference type="InterPro" id="IPR013656">
    <property type="entry name" value="PAS_4"/>
</dbReference>
<reference evidence="7 8" key="1">
    <citation type="submission" date="2016-11" db="EMBL/GenBank/DDBJ databases">
        <authorList>
            <person name="Jaros S."/>
            <person name="Januszkiewicz K."/>
            <person name="Wedrychowicz H."/>
        </authorList>
    </citation>
    <scope>NUCLEOTIDE SEQUENCE [LARGE SCALE GENOMIC DNA]</scope>
    <source>
        <strain evidence="7 8">DSM 17477</strain>
    </source>
</reference>
<dbReference type="FunFam" id="3.40.50.300:FF:000006">
    <property type="entry name" value="DNA-binding transcriptional regulator NtrC"/>
    <property type="match status" value="1"/>
</dbReference>
<dbReference type="PROSITE" id="PS50045">
    <property type="entry name" value="SIGMA54_INTERACT_4"/>
    <property type="match status" value="1"/>
</dbReference>
<dbReference type="SUPFAM" id="SSF46689">
    <property type="entry name" value="Homeodomain-like"/>
    <property type="match status" value="1"/>
</dbReference>
<evidence type="ECO:0000313" key="8">
    <source>
        <dbReference type="Proteomes" id="UP000184052"/>
    </source>
</evidence>
<dbReference type="InterPro" id="IPR009057">
    <property type="entry name" value="Homeodomain-like_sf"/>
</dbReference>
<dbReference type="SMART" id="SM00382">
    <property type="entry name" value="AAA"/>
    <property type="match status" value="1"/>
</dbReference>
<dbReference type="SUPFAM" id="SSF55785">
    <property type="entry name" value="PYP-like sensor domain (PAS domain)"/>
    <property type="match status" value="1"/>
</dbReference>
<dbReference type="NCBIfam" id="TIGR00229">
    <property type="entry name" value="sensory_box"/>
    <property type="match status" value="1"/>
</dbReference>
<dbReference type="InterPro" id="IPR035965">
    <property type="entry name" value="PAS-like_dom_sf"/>
</dbReference>
<dbReference type="SUPFAM" id="SSF52540">
    <property type="entry name" value="P-loop containing nucleoside triphosphate hydrolases"/>
    <property type="match status" value="1"/>
</dbReference>
<evidence type="ECO:0000256" key="4">
    <source>
        <dbReference type="ARBA" id="ARBA00029500"/>
    </source>
</evidence>
<feature type="domain" description="Sigma-54 factor interaction" evidence="5">
    <location>
        <begin position="166"/>
        <end position="395"/>
    </location>
</feature>
<keyword evidence="3" id="KW-0067">ATP-binding</keyword>
<keyword evidence="8" id="KW-1185">Reference proteome</keyword>
<dbReference type="Proteomes" id="UP000184052">
    <property type="component" value="Unassembled WGS sequence"/>
</dbReference>
<dbReference type="Gene3D" id="1.10.8.60">
    <property type="match status" value="1"/>
</dbReference>
<evidence type="ECO:0000256" key="1">
    <source>
        <dbReference type="ARBA" id="ARBA00022741"/>
    </source>
</evidence>
<organism evidence="7 8">
    <name type="scientific">Dethiosulfatibacter aminovorans DSM 17477</name>
    <dbReference type="NCBI Taxonomy" id="1121476"/>
    <lineage>
        <taxon>Bacteria</taxon>
        <taxon>Bacillati</taxon>
        <taxon>Bacillota</taxon>
        <taxon>Tissierellia</taxon>
        <taxon>Dethiosulfatibacter</taxon>
    </lineage>
</organism>
<dbReference type="PANTHER" id="PTHR32071:SF57">
    <property type="entry name" value="C4-DICARBOXYLATE TRANSPORT TRANSCRIPTIONAL REGULATORY PROTEIN DCTD"/>
    <property type="match status" value="1"/>
</dbReference>
<evidence type="ECO:0000256" key="3">
    <source>
        <dbReference type="ARBA" id="ARBA00022840"/>
    </source>
</evidence>
<dbReference type="Gene3D" id="3.30.450.20">
    <property type="entry name" value="PAS domain"/>
    <property type="match status" value="1"/>
</dbReference>
<dbReference type="RefSeq" id="WP_073050711.1">
    <property type="nucleotide sequence ID" value="NZ_FQZL01000037.1"/>
</dbReference>
<dbReference type="OrthoDB" id="5411866at2"/>
<dbReference type="GO" id="GO:0003677">
    <property type="term" value="F:DNA binding"/>
    <property type="evidence" value="ECO:0007669"/>
    <property type="project" value="UniProtKB-KW"/>
</dbReference>
<name>A0A1M6M436_9FIRM</name>
<dbReference type="Pfam" id="PF18024">
    <property type="entry name" value="HTH_50"/>
    <property type="match status" value="1"/>
</dbReference>
<dbReference type="InterPro" id="IPR000014">
    <property type="entry name" value="PAS"/>
</dbReference>
<evidence type="ECO:0000256" key="2">
    <source>
        <dbReference type="ARBA" id="ARBA00022797"/>
    </source>
</evidence>
<dbReference type="PROSITE" id="PS00675">
    <property type="entry name" value="SIGMA54_INTERACT_1"/>
    <property type="match status" value="1"/>
</dbReference>
<accession>A0A1M6M436</accession>
<gene>
    <name evidence="7" type="ORF">SAMN02745751_03353</name>
</gene>
<dbReference type="GO" id="GO:0006355">
    <property type="term" value="P:regulation of DNA-templated transcription"/>
    <property type="evidence" value="ECO:0007669"/>
    <property type="project" value="InterPro"/>
</dbReference>
<sequence>MFKEHNSKDYNNVPDLKKEIMQLILDNFDDEIFVINSKKQVLYVNDASERHYGMKPEEIIGKYSEELLDLCYCDPLITPIVWEEKRKVTLEQTTRIGKKIQTTAIPILNKDKSIEYVIYYSKDITKLEEMKKELKLTRDLLAKNTAEKSGTKNDGQSFSPNSTVSIVAESEAMKEVLSKAERVMNVDSTVLILGESGTGKGVLARYIHDNSSRKKDPFIAINCAAIPEELLEAELFGYEAGSFTGAKNEGKIGFMELASEGTLFLDEISELSPKLQAKLLHVIQDKQFFKVGGRKLISTDARIITATNRDLKKRVEEGLFREDLYFRLNVISIEIPSIRERKEDIPPLIEYFLDKFNSHYSLTHEISDECMEKLRKHIWKGNIRELENLIERLVVMTEDEVIDVEHLPRGILDNSKYKIDDFKNVSLDGIKEEIERDLILKAYEKCGSSRKVAKMLSISQSRASRLIYKYISG</sequence>
<dbReference type="CDD" id="cd00009">
    <property type="entry name" value="AAA"/>
    <property type="match status" value="1"/>
</dbReference>
<dbReference type="Gene3D" id="3.40.50.300">
    <property type="entry name" value="P-loop containing nucleotide triphosphate hydrolases"/>
    <property type="match status" value="1"/>
</dbReference>
<dbReference type="SMART" id="SM00091">
    <property type="entry name" value="PAS"/>
    <property type="match status" value="1"/>
</dbReference>
<feature type="domain" description="PAS" evidence="6">
    <location>
        <begin position="17"/>
        <end position="70"/>
    </location>
</feature>
<keyword evidence="1" id="KW-0547">Nucleotide-binding</keyword>
<dbReference type="STRING" id="1121476.SAMN02745751_03353"/>
<dbReference type="PROSITE" id="PS00676">
    <property type="entry name" value="SIGMA54_INTERACT_2"/>
    <property type="match status" value="1"/>
</dbReference>
<dbReference type="InterPro" id="IPR025943">
    <property type="entry name" value="Sigma_54_int_dom_ATP-bd_2"/>
</dbReference>
<evidence type="ECO:0000313" key="7">
    <source>
        <dbReference type="EMBL" id="SHJ78191.1"/>
    </source>
</evidence>
<dbReference type="InterPro" id="IPR025662">
    <property type="entry name" value="Sigma_54_int_dom_ATP-bd_1"/>
</dbReference>
<proteinExistence type="predicted"/>
<dbReference type="AlphaFoldDB" id="A0A1M6M436"/>
<dbReference type="Pfam" id="PF25601">
    <property type="entry name" value="AAA_lid_14"/>
    <property type="match status" value="1"/>
</dbReference>
<dbReference type="PROSITE" id="PS50112">
    <property type="entry name" value="PAS"/>
    <property type="match status" value="1"/>
</dbReference>
<dbReference type="CDD" id="cd00130">
    <property type="entry name" value="PAS"/>
    <property type="match status" value="1"/>
</dbReference>
<keyword evidence="2" id="KW-0058">Aromatic hydrocarbons catabolism</keyword>
<dbReference type="Pfam" id="PF08448">
    <property type="entry name" value="PAS_4"/>
    <property type="match status" value="1"/>
</dbReference>
<dbReference type="InterPro" id="IPR027417">
    <property type="entry name" value="P-loop_NTPase"/>
</dbReference>
<dbReference type="Pfam" id="PF00158">
    <property type="entry name" value="Sigma54_activat"/>
    <property type="match status" value="1"/>
</dbReference>
<dbReference type="InterPro" id="IPR002078">
    <property type="entry name" value="Sigma_54_int"/>
</dbReference>
<dbReference type="EMBL" id="FQZL01000037">
    <property type="protein sequence ID" value="SHJ78191.1"/>
    <property type="molecule type" value="Genomic_DNA"/>
</dbReference>
<dbReference type="GO" id="GO:0005524">
    <property type="term" value="F:ATP binding"/>
    <property type="evidence" value="ECO:0007669"/>
    <property type="project" value="UniProtKB-KW"/>
</dbReference>
<dbReference type="PANTHER" id="PTHR32071">
    <property type="entry name" value="TRANSCRIPTIONAL REGULATORY PROTEIN"/>
    <property type="match status" value="1"/>
</dbReference>
<protein>
    <recommendedName>
        <fullName evidence="4">HTH-type transcriptional regulatory protein TyrR</fullName>
    </recommendedName>
</protein>
<evidence type="ECO:0000259" key="5">
    <source>
        <dbReference type="PROSITE" id="PS50045"/>
    </source>
</evidence>